<dbReference type="RefSeq" id="WP_265616714.1">
    <property type="nucleotide sequence ID" value="NZ_JAPFRD010000006.1"/>
</dbReference>
<dbReference type="InterPro" id="IPR043129">
    <property type="entry name" value="ATPase_NBD"/>
</dbReference>
<feature type="domain" description="ATPase BadF/BadG/BcrA/BcrD type" evidence="1">
    <location>
        <begin position="9"/>
        <end position="259"/>
    </location>
</feature>
<dbReference type="Pfam" id="PF01869">
    <property type="entry name" value="BcrAD_BadFG"/>
    <property type="match status" value="1"/>
</dbReference>
<accession>A0ABT3P5G7</accession>
<gene>
    <name evidence="2" type="ORF">OPS25_05825</name>
</gene>
<sequence length="298" mass="31323">MGQSTSYYIGIDGGGTRCRAKLFNSKGECLGLAETGGANVASDVKQAKQSLLDVITEALRVADLHAHVRLADLHVAAGLAGANLSSARHALINWAHPFASFHFTSDLATAIIGAHGGGEGALLIVGTGSCAASWQKNTLHHFGGHGFTLGDKGSGAWLGKQAIIHLLESLEGVFEQTGFCRAIHSHLGLPSAQALVDHYHHAPPSVFGKLAPLVMQSANKGDEKALEIVKEGADYLSKIASLALNSGNSKLAITGGVASLITPYLSCEMRDALVPVAHSPEWGAVYLFYKERCQLVQR</sequence>
<proteinExistence type="predicted"/>
<reference evidence="2" key="1">
    <citation type="submission" date="2022-11" db="EMBL/GenBank/DDBJ databases">
        <title>Alteromonas sp. nov., isolated from sea water of the Qingdao.</title>
        <authorList>
            <person name="Wang Q."/>
        </authorList>
    </citation>
    <scope>NUCLEOTIDE SEQUENCE</scope>
    <source>
        <strain evidence="2">ASW11-7</strain>
    </source>
</reference>
<organism evidence="2 3">
    <name type="scientific">Alteromonas aquimaris</name>
    <dbReference type="NCBI Taxonomy" id="2998417"/>
    <lineage>
        <taxon>Bacteria</taxon>
        <taxon>Pseudomonadati</taxon>
        <taxon>Pseudomonadota</taxon>
        <taxon>Gammaproteobacteria</taxon>
        <taxon>Alteromonadales</taxon>
        <taxon>Alteromonadaceae</taxon>
        <taxon>Alteromonas/Salinimonas group</taxon>
        <taxon>Alteromonas</taxon>
    </lineage>
</organism>
<dbReference type="InterPro" id="IPR002731">
    <property type="entry name" value="ATPase_BadF"/>
</dbReference>
<evidence type="ECO:0000259" key="1">
    <source>
        <dbReference type="Pfam" id="PF01869"/>
    </source>
</evidence>
<evidence type="ECO:0000313" key="3">
    <source>
        <dbReference type="Proteomes" id="UP001142810"/>
    </source>
</evidence>
<dbReference type="PANTHER" id="PTHR43190">
    <property type="entry name" value="N-ACETYL-D-GLUCOSAMINE KINASE"/>
    <property type="match status" value="1"/>
</dbReference>
<protein>
    <recommendedName>
        <fullName evidence="1">ATPase BadF/BadG/BcrA/BcrD type domain-containing protein</fullName>
    </recommendedName>
</protein>
<dbReference type="InterPro" id="IPR052519">
    <property type="entry name" value="Euk-type_GlcNAc_Kinase"/>
</dbReference>
<keyword evidence="3" id="KW-1185">Reference proteome</keyword>
<dbReference type="SUPFAM" id="SSF53067">
    <property type="entry name" value="Actin-like ATPase domain"/>
    <property type="match status" value="2"/>
</dbReference>
<dbReference type="Proteomes" id="UP001142810">
    <property type="component" value="Unassembled WGS sequence"/>
</dbReference>
<dbReference type="PANTHER" id="PTHR43190:SF3">
    <property type="entry name" value="N-ACETYL-D-GLUCOSAMINE KINASE"/>
    <property type="match status" value="1"/>
</dbReference>
<name>A0ABT3P5G7_9ALTE</name>
<evidence type="ECO:0000313" key="2">
    <source>
        <dbReference type="EMBL" id="MCW8108011.1"/>
    </source>
</evidence>
<dbReference type="Gene3D" id="3.30.420.40">
    <property type="match status" value="2"/>
</dbReference>
<comment type="caution">
    <text evidence="2">The sequence shown here is derived from an EMBL/GenBank/DDBJ whole genome shotgun (WGS) entry which is preliminary data.</text>
</comment>
<dbReference type="EMBL" id="JAPFRD010000006">
    <property type="protein sequence ID" value="MCW8108011.1"/>
    <property type="molecule type" value="Genomic_DNA"/>
</dbReference>
<dbReference type="CDD" id="cd24082">
    <property type="entry name" value="ASKHA_NBD_GspK-like"/>
    <property type="match status" value="1"/>
</dbReference>